<dbReference type="HOGENOM" id="CLU_2656005_0_0_1"/>
<dbReference type="EMBL" id="GL945464">
    <property type="protein sequence ID" value="EGO18372.1"/>
    <property type="molecule type" value="Genomic_DNA"/>
</dbReference>
<protein>
    <submittedName>
        <fullName evidence="1">Uncharacterized protein</fullName>
    </submittedName>
</protein>
<dbReference type="GeneID" id="18816079"/>
<dbReference type="AlphaFoldDB" id="F8PES6"/>
<gene>
    <name evidence="1" type="ORF">SERLADRAFT_444212</name>
</gene>
<dbReference type="Proteomes" id="UP000008064">
    <property type="component" value="Unassembled WGS sequence"/>
</dbReference>
<evidence type="ECO:0000313" key="1">
    <source>
        <dbReference type="EMBL" id="EGO18372.1"/>
    </source>
</evidence>
<accession>F8PES6</accession>
<dbReference type="RefSeq" id="XP_007324900.1">
    <property type="nucleotide sequence ID" value="XM_007324838.1"/>
</dbReference>
<dbReference type="KEGG" id="sla:SERLADRAFT_444212"/>
<name>F8PES6_SERL9</name>
<organism>
    <name type="scientific">Serpula lacrymans var. lacrymans (strain S7.9)</name>
    <name type="common">Dry rot fungus</name>
    <dbReference type="NCBI Taxonomy" id="578457"/>
    <lineage>
        <taxon>Eukaryota</taxon>
        <taxon>Fungi</taxon>
        <taxon>Dikarya</taxon>
        <taxon>Basidiomycota</taxon>
        <taxon>Agaricomycotina</taxon>
        <taxon>Agaricomycetes</taxon>
        <taxon>Agaricomycetidae</taxon>
        <taxon>Boletales</taxon>
        <taxon>Coniophorineae</taxon>
        <taxon>Serpulaceae</taxon>
        <taxon>Serpula</taxon>
    </lineage>
</organism>
<sequence>MDPRRMIGVGCTGLLAPSPNRMFKLPICRHREHSHGNLLDVYGCLWALIIASAIEDGQTLWNLKHPQPLQPSPATD</sequence>
<proteinExistence type="predicted"/>
<reference evidence="1" key="1">
    <citation type="submission" date="2011-04" db="EMBL/GenBank/DDBJ databases">
        <title>Evolution of plant cell wall degrading machinery underlies the functional diversity of forest fungi.</title>
        <authorList>
            <consortium name="US DOE Joint Genome Institute (JGI-PGF)"/>
            <person name="Eastwood D.C."/>
            <person name="Floudas D."/>
            <person name="Binder M."/>
            <person name="Majcherczyk A."/>
            <person name="Schneider P."/>
            <person name="Aerts A."/>
            <person name="Asiegbu F.O."/>
            <person name="Baker S.E."/>
            <person name="Barry K."/>
            <person name="Bendiksby M."/>
            <person name="Blumentritt M."/>
            <person name="Coutinho P.M."/>
            <person name="Cullen D."/>
            <person name="Cullen D."/>
            <person name="Gathman A."/>
            <person name="Goodell B."/>
            <person name="Henrissat B."/>
            <person name="Ihrmark K."/>
            <person name="Kauserud H."/>
            <person name="Kohler A."/>
            <person name="LaButti K."/>
            <person name="Lapidus A."/>
            <person name="Lavin J.L."/>
            <person name="Lee Y.-H."/>
            <person name="Lindquist E."/>
            <person name="Lilly W."/>
            <person name="Lucas S."/>
            <person name="Morin E."/>
            <person name="Murat C."/>
            <person name="Oguiza J.A."/>
            <person name="Park J."/>
            <person name="Pisabarro A.G."/>
            <person name="Riley R."/>
            <person name="Rosling A."/>
            <person name="Salamov A."/>
            <person name="Schmidt O."/>
            <person name="Schmutz J."/>
            <person name="Skrede I."/>
            <person name="Stenlid J."/>
            <person name="Wiebenga A."/>
            <person name="Xie X."/>
            <person name="Kues U."/>
            <person name="Hibbett D.S."/>
            <person name="Hoffmeister D."/>
            <person name="Hogberg N."/>
            <person name="Martin F."/>
            <person name="Grigoriev I.V."/>
            <person name="Watkinson S.C."/>
        </authorList>
    </citation>
    <scope>NUCLEOTIDE SEQUENCE</scope>
    <source>
        <strain evidence="1">S7.9</strain>
    </source>
</reference>